<evidence type="ECO:0000259" key="2">
    <source>
        <dbReference type="Pfam" id="PF10400"/>
    </source>
</evidence>
<evidence type="ECO:0000259" key="1">
    <source>
        <dbReference type="Pfam" id="PF03551"/>
    </source>
</evidence>
<dbReference type="InterPro" id="IPR036390">
    <property type="entry name" value="WH_DNA-bd_sf"/>
</dbReference>
<feature type="domain" description="Transcription regulator PadR N-terminal" evidence="1">
    <location>
        <begin position="8"/>
        <end position="81"/>
    </location>
</feature>
<dbReference type="Gene3D" id="6.10.140.190">
    <property type="match status" value="1"/>
</dbReference>
<accession>A0A1Y4LAK9</accession>
<gene>
    <name evidence="3" type="ORF">B5F17_06815</name>
</gene>
<protein>
    <submittedName>
        <fullName evidence="3">PadR family transcriptional regulator</fullName>
    </submittedName>
</protein>
<sequence length="180" mass="20602">MGVLKYAILGLLNRKKMTGYDISRACDTSLFEFWNAKHSQIYPELKSLTEAGLVEYEIEIAGNVLQKKLYSITPTGREAFHTWELTRHKPRGVPKDEFRLQLFFSDSIPSEQRLALLDAELEAHTERLAQLHDDLNKFDGIPPSDDCAFCDYMVLLGAIKREEASCDWLETCIDLCRARA</sequence>
<dbReference type="InterPro" id="IPR005149">
    <property type="entry name" value="Tscrpt_reg_PadR_N"/>
</dbReference>
<dbReference type="Pfam" id="PF03551">
    <property type="entry name" value="PadR"/>
    <property type="match status" value="1"/>
</dbReference>
<dbReference type="Gene3D" id="1.10.10.10">
    <property type="entry name" value="Winged helix-like DNA-binding domain superfamily/Winged helix DNA-binding domain"/>
    <property type="match status" value="1"/>
</dbReference>
<reference evidence="4" key="1">
    <citation type="submission" date="2017-04" db="EMBL/GenBank/DDBJ databases">
        <title>Function of individual gut microbiota members based on whole genome sequencing of pure cultures obtained from chicken caecum.</title>
        <authorList>
            <person name="Medvecky M."/>
            <person name="Cejkova D."/>
            <person name="Polansky O."/>
            <person name="Karasova D."/>
            <person name="Kubasova T."/>
            <person name="Cizek A."/>
            <person name="Rychlik I."/>
        </authorList>
    </citation>
    <scope>NUCLEOTIDE SEQUENCE [LARGE SCALE GENOMIC DNA]</scope>
    <source>
        <strain evidence="4">An180</strain>
    </source>
</reference>
<dbReference type="RefSeq" id="WP_087372248.1">
    <property type="nucleotide sequence ID" value="NZ_NFKK01000006.1"/>
</dbReference>
<dbReference type="PANTHER" id="PTHR43252">
    <property type="entry name" value="TRANSCRIPTIONAL REGULATOR YQJI"/>
    <property type="match status" value="1"/>
</dbReference>
<dbReference type="InterPro" id="IPR036388">
    <property type="entry name" value="WH-like_DNA-bd_sf"/>
</dbReference>
<evidence type="ECO:0000313" key="3">
    <source>
        <dbReference type="EMBL" id="OUP52940.1"/>
    </source>
</evidence>
<dbReference type="PANTHER" id="PTHR43252:SF6">
    <property type="entry name" value="NEGATIVE TRANSCRIPTION REGULATOR PADR"/>
    <property type="match status" value="1"/>
</dbReference>
<dbReference type="Pfam" id="PF10400">
    <property type="entry name" value="Vir_act_alpha_C"/>
    <property type="match status" value="1"/>
</dbReference>
<feature type="domain" description="Transcription regulator PadR C-terminal" evidence="2">
    <location>
        <begin position="95"/>
        <end position="175"/>
    </location>
</feature>
<dbReference type="Proteomes" id="UP000195897">
    <property type="component" value="Unassembled WGS sequence"/>
</dbReference>
<name>A0A1Y4LAK9_9FIRM</name>
<dbReference type="AlphaFoldDB" id="A0A1Y4LAK9"/>
<evidence type="ECO:0000313" key="4">
    <source>
        <dbReference type="Proteomes" id="UP000195897"/>
    </source>
</evidence>
<comment type="caution">
    <text evidence="3">The sequence shown here is derived from an EMBL/GenBank/DDBJ whole genome shotgun (WGS) entry which is preliminary data.</text>
</comment>
<organism evidence="3 4">
    <name type="scientific">Butyricicoccus pullicaecorum</name>
    <dbReference type="NCBI Taxonomy" id="501571"/>
    <lineage>
        <taxon>Bacteria</taxon>
        <taxon>Bacillati</taxon>
        <taxon>Bacillota</taxon>
        <taxon>Clostridia</taxon>
        <taxon>Eubacteriales</taxon>
        <taxon>Butyricicoccaceae</taxon>
        <taxon>Butyricicoccus</taxon>
    </lineage>
</organism>
<dbReference type="InterPro" id="IPR018309">
    <property type="entry name" value="Tscrpt_reg_PadR_C"/>
</dbReference>
<proteinExistence type="predicted"/>
<dbReference type="EMBL" id="NFKK01000006">
    <property type="protein sequence ID" value="OUP52940.1"/>
    <property type="molecule type" value="Genomic_DNA"/>
</dbReference>
<dbReference type="SUPFAM" id="SSF46785">
    <property type="entry name" value="Winged helix' DNA-binding domain"/>
    <property type="match status" value="1"/>
</dbReference>